<evidence type="ECO:0000313" key="3">
    <source>
        <dbReference type="WBParaSite" id="SSLN_0001164001-mRNA-1"/>
    </source>
</evidence>
<name>A0A183T414_SCHSO</name>
<keyword evidence="2" id="KW-1185">Reference proteome</keyword>
<accession>A0A183T414</accession>
<dbReference type="Proteomes" id="UP000275846">
    <property type="component" value="Unassembled WGS sequence"/>
</dbReference>
<organism evidence="3">
    <name type="scientific">Schistocephalus solidus</name>
    <name type="common">Tapeworm</name>
    <dbReference type="NCBI Taxonomy" id="70667"/>
    <lineage>
        <taxon>Eukaryota</taxon>
        <taxon>Metazoa</taxon>
        <taxon>Spiralia</taxon>
        <taxon>Lophotrochozoa</taxon>
        <taxon>Platyhelminthes</taxon>
        <taxon>Cestoda</taxon>
        <taxon>Eucestoda</taxon>
        <taxon>Diphyllobothriidea</taxon>
        <taxon>Diphyllobothriidae</taxon>
        <taxon>Schistocephalus</taxon>
    </lineage>
</organism>
<dbReference type="AlphaFoldDB" id="A0A183T414"/>
<reference evidence="3" key="1">
    <citation type="submission" date="2016-06" db="UniProtKB">
        <authorList>
            <consortium name="WormBaseParasite"/>
        </authorList>
    </citation>
    <scope>IDENTIFICATION</scope>
</reference>
<evidence type="ECO:0000313" key="1">
    <source>
        <dbReference type="EMBL" id="VDL97597.1"/>
    </source>
</evidence>
<sequence>MSQLPRTRQPLRQSHFSTKEKGVVWWDSFPDKKTPGCRELTVRKPLVLISPQRPHDQSLISESHGDVPATVRLPVRGKSVHLLIHLIYFYAFKEAFDLSDSNYLHEDQRGNTTQRFSANNPDPVILVALLHHRTWHRGIVTLAGTPCANSCSHASVEGWFFGTQAGVICQQHKTQWPEVGLISSTGWRLRGLEAKCAQMKATTIGRGASYELRRVAADAALNTPVIVGGGVVFDPRSAFLNSFSRWF</sequence>
<evidence type="ECO:0000313" key="2">
    <source>
        <dbReference type="Proteomes" id="UP000275846"/>
    </source>
</evidence>
<reference evidence="1 2" key="2">
    <citation type="submission" date="2018-11" db="EMBL/GenBank/DDBJ databases">
        <authorList>
            <consortium name="Pathogen Informatics"/>
        </authorList>
    </citation>
    <scope>NUCLEOTIDE SEQUENCE [LARGE SCALE GENOMIC DNA]</scope>
    <source>
        <strain evidence="1 2">NST_G2</strain>
    </source>
</reference>
<gene>
    <name evidence="1" type="ORF">SSLN_LOCUS11212</name>
</gene>
<proteinExistence type="predicted"/>
<dbReference type="EMBL" id="UYSU01036369">
    <property type="protein sequence ID" value="VDL97597.1"/>
    <property type="molecule type" value="Genomic_DNA"/>
</dbReference>
<protein>
    <submittedName>
        <fullName evidence="1 3">Uncharacterized protein</fullName>
    </submittedName>
</protein>
<dbReference type="WBParaSite" id="SSLN_0001164001-mRNA-1">
    <property type="protein sequence ID" value="SSLN_0001164001-mRNA-1"/>
    <property type="gene ID" value="SSLN_0001164001"/>
</dbReference>